<name>A0A2P8FYT5_9BACT</name>
<evidence type="ECO:0000313" key="1">
    <source>
        <dbReference type="EMBL" id="PSL26805.1"/>
    </source>
</evidence>
<dbReference type="AlphaFoldDB" id="A0A2P8FYT5"/>
<sequence length="49" mass="6060">MKTKEPKIKEFDTVKTFRRIKTRISQEIKDMNLEQLQKYLEDHRLRPKA</sequence>
<gene>
    <name evidence="1" type="ORF">CLV60_109299</name>
</gene>
<organism evidence="1 2">
    <name type="scientific">Dyadobacter jiangsuensis</name>
    <dbReference type="NCBI Taxonomy" id="1591085"/>
    <lineage>
        <taxon>Bacteria</taxon>
        <taxon>Pseudomonadati</taxon>
        <taxon>Bacteroidota</taxon>
        <taxon>Cytophagia</taxon>
        <taxon>Cytophagales</taxon>
        <taxon>Spirosomataceae</taxon>
        <taxon>Dyadobacter</taxon>
    </lineage>
</organism>
<comment type="caution">
    <text evidence="1">The sequence shown here is derived from an EMBL/GenBank/DDBJ whole genome shotgun (WGS) entry which is preliminary data.</text>
</comment>
<dbReference type="EMBL" id="PYAS01000009">
    <property type="protein sequence ID" value="PSL26805.1"/>
    <property type="molecule type" value="Genomic_DNA"/>
</dbReference>
<accession>A0A2P8FYT5</accession>
<reference evidence="1 2" key="1">
    <citation type="submission" date="2018-03" db="EMBL/GenBank/DDBJ databases">
        <title>Genomic Encyclopedia of Archaeal and Bacterial Type Strains, Phase II (KMG-II): from individual species to whole genera.</title>
        <authorList>
            <person name="Goeker M."/>
        </authorList>
    </citation>
    <scope>NUCLEOTIDE SEQUENCE [LARGE SCALE GENOMIC DNA]</scope>
    <source>
        <strain evidence="1 2">DSM 29057</strain>
    </source>
</reference>
<protein>
    <submittedName>
        <fullName evidence="1">Uncharacterized protein</fullName>
    </submittedName>
</protein>
<dbReference type="Proteomes" id="UP000241964">
    <property type="component" value="Unassembled WGS sequence"/>
</dbReference>
<evidence type="ECO:0000313" key="2">
    <source>
        <dbReference type="Proteomes" id="UP000241964"/>
    </source>
</evidence>
<proteinExistence type="predicted"/>
<keyword evidence="2" id="KW-1185">Reference proteome</keyword>